<evidence type="ECO:0000256" key="1">
    <source>
        <dbReference type="ARBA" id="ARBA00004123"/>
    </source>
</evidence>
<feature type="domain" description="WW" evidence="6">
    <location>
        <begin position="46"/>
        <end position="79"/>
    </location>
</feature>
<dbReference type="Proteomes" id="UP000033647">
    <property type="component" value="Unassembled WGS sequence"/>
</dbReference>
<reference evidence="7 8" key="1">
    <citation type="submission" date="2015-03" db="EMBL/GenBank/DDBJ databases">
        <title>RNA-seq based gene annotation and comparative genomics of four Zymoseptoria species reveal species-specific pathogenicity related genes and transposable element activity.</title>
        <authorList>
            <person name="Grandaubert J."/>
            <person name="Bhattacharyya A."/>
            <person name="Stukenbrock E.H."/>
        </authorList>
    </citation>
    <scope>NUCLEOTIDE SEQUENCE [LARGE SCALE GENOMIC DNA]</scope>
    <source>
        <strain evidence="7 8">Zb18110</strain>
    </source>
</reference>
<dbReference type="OrthoDB" id="3938324at2759"/>
<dbReference type="CDD" id="cd00201">
    <property type="entry name" value="WW"/>
    <property type="match status" value="1"/>
</dbReference>
<evidence type="ECO:0000313" key="8">
    <source>
        <dbReference type="Proteomes" id="UP000033647"/>
    </source>
</evidence>
<organism evidence="7 8">
    <name type="scientific">Zymoseptoria brevis</name>
    <dbReference type="NCBI Taxonomy" id="1047168"/>
    <lineage>
        <taxon>Eukaryota</taxon>
        <taxon>Fungi</taxon>
        <taxon>Dikarya</taxon>
        <taxon>Ascomycota</taxon>
        <taxon>Pezizomycotina</taxon>
        <taxon>Dothideomycetes</taxon>
        <taxon>Dothideomycetidae</taxon>
        <taxon>Mycosphaerellales</taxon>
        <taxon>Mycosphaerellaceae</taxon>
        <taxon>Zymoseptoria</taxon>
    </lineage>
</organism>
<evidence type="ECO:0000256" key="3">
    <source>
        <dbReference type="ARBA" id="ARBA00022490"/>
    </source>
</evidence>
<dbReference type="GO" id="GO:0045944">
    <property type="term" value="P:positive regulation of transcription by RNA polymerase II"/>
    <property type="evidence" value="ECO:0007669"/>
    <property type="project" value="TreeGrafter"/>
</dbReference>
<feature type="domain" description="WW" evidence="6">
    <location>
        <begin position="83"/>
        <end position="116"/>
    </location>
</feature>
<dbReference type="GO" id="GO:0005634">
    <property type="term" value="C:nucleus"/>
    <property type="evidence" value="ECO:0007669"/>
    <property type="project" value="UniProtKB-SubCell"/>
</dbReference>
<evidence type="ECO:0000313" key="7">
    <source>
        <dbReference type="EMBL" id="KJX98382.1"/>
    </source>
</evidence>
<dbReference type="AlphaFoldDB" id="A0A0F4GMS8"/>
<evidence type="ECO:0000256" key="2">
    <source>
        <dbReference type="ARBA" id="ARBA00004496"/>
    </source>
</evidence>
<dbReference type="PROSITE" id="PS50020">
    <property type="entry name" value="WW_DOMAIN_2"/>
    <property type="match status" value="3"/>
</dbReference>
<dbReference type="InterPro" id="IPR001202">
    <property type="entry name" value="WW_dom"/>
</dbReference>
<comment type="subcellular location">
    <subcellularLocation>
        <location evidence="2">Cytoplasm</location>
    </subcellularLocation>
    <subcellularLocation>
        <location evidence="1">Nucleus</location>
    </subcellularLocation>
</comment>
<proteinExistence type="predicted"/>
<dbReference type="InterPro" id="IPR036020">
    <property type="entry name" value="WW_dom_sf"/>
</dbReference>
<evidence type="ECO:0000256" key="5">
    <source>
        <dbReference type="SAM" id="MobiDB-lite"/>
    </source>
</evidence>
<dbReference type="GO" id="GO:0003713">
    <property type="term" value="F:transcription coactivator activity"/>
    <property type="evidence" value="ECO:0007669"/>
    <property type="project" value="TreeGrafter"/>
</dbReference>
<gene>
    <name evidence="7" type="ORF">TI39_contig415g00011</name>
</gene>
<dbReference type="Gene3D" id="2.20.70.10">
    <property type="match status" value="3"/>
</dbReference>
<dbReference type="Pfam" id="PF00397">
    <property type="entry name" value="WW"/>
    <property type="match status" value="2"/>
</dbReference>
<dbReference type="EMBL" id="LAFY01000407">
    <property type="protein sequence ID" value="KJX98382.1"/>
    <property type="molecule type" value="Genomic_DNA"/>
</dbReference>
<comment type="caution">
    <text evidence="7">The sequence shown here is derived from an EMBL/GenBank/DDBJ whole genome shotgun (WGS) entry which is preliminary data.</text>
</comment>
<keyword evidence="8" id="KW-1185">Reference proteome</keyword>
<dbReference type="GO" id="GO:0005737">
    <property type="term" value="C:cytoplasm"/>
    <property type="evidence" value="ECO:0007669"/>
    <property type="project" value="UniProtKB-SubCell"/>
</dbReference>
<feature type="domain" description="WW" evidence="6">
    <location>
        <begin position="119"/>
        <end position="152"/>
    </location>
</feature>
<dbReference type="PANTHER" id="PTHR17616">
    <property type="entry name" value="YES-ASSOCIATED PROTEIN YAP1 FAMILY MEMBER"/>
    <property type="match status" value="1"/>
</dbReference>
<dbReference type="PANTHER" id="PTHR17616:SF8">
    <property type="entry name" value="TRANSCRIPTIONAL COACTIVATOR YORKIE"/>
    <property type="match status" value="1"/>
</dbReference>
<name>A0A0F4GMS8_9PEZI</name>
<feature type="region of interest" description="Disordered" evidence="5">
    <location>
        <begin position="1"/>
        <end position="33"/>
    </location>
</feature>
<sequence>MADNSQKPVDRSHRSASENLPVSDGSRTVGATRSCNVTVDLPVTRSPLPPHWEELSNSEGRTYYANYATRTTSWQRPVHSPDSGLPVAWQELTDDEGQTYYANHALRATTLERPENPVGELPAGWEILRNAQGVACFADHNTHTATWNDPRAL</sequence>
<evidence type="ECO:0000256" key="4">
    <source>
        <dbReference type="ARBA" id="ARBA00023242"/>
    </source>
</evidence>
<dbReference type="InterPro" id="IPR051583">
    <property type="entry name" value="YAP1"/>
</dbReference>
<evidence type="ECO:0000259" key="6">
    <source>
        <dbReference type="PROSITE" id="PS50020"/>
    </source>
</evidence>
<feature type="compositionally biased region" description="Polar residues" evidence="5">
    <location>
        <begin position="17"/>
        <end position="33"/>
    </location>
</feature>
<dbReference type="SUPFAM" id="SSF51045">
    <property type="entry name" value="WW domain"/>
    <property type="match status" value="3"/>
</dbReference>
<dbReference type="SMART" id="SM00456">
    <property type="entry name" value="WW"/>
    <property type="match status" value="3"/>
</dbReference>
<dbReference type="GO" id="GO:0035329">
    <property type="term" value="P:hippo signaling"/>
    <property type="evidence" value="ECO:0007669"/>
    <property type="project" value="TreeGrafter"/>
</dbReference>
<dbReference type="STRING" id="1047168.A0A0F4GMS8"/>
<keyword evidence="4" id="KW-0539">Nucleus</keyword>
<dbReference type="PROSITE" id="PS01159">
    <property type="entry name" value="WW_DOMAIN_1"/>
    <property type="match status" value="1"/>
</dbReference>
<keyword evidence="3" id="KW-0963">Cytoplasm</keyword>
<accession>A0A0F4GMS8</accession>
<protein>
    <recommendedName>
        <fullName evidence="6">WW domain-containing protein</fullName>
    </recommendedName>
</protein>